<gene>
    <name evidence="2" type="ORF">DICVIV_12528</name>
</gene>
<evidence type="ECO:0000259" key="1">
    <source>
        <dbReference type="Pfam" id="PF15711"/>
    </source>
</evidence>
<dbReference type="InterPro" id="IPR029044">
    <property type="entry name" value="Nucleotide-diphossugar_trans"/>
</dbReference>
<dbReference type="PROSITE" id="PS52031">
    <property type="entry name" value="GG_LECTIN"/>
    <property type="match status" value="1"/>
</dbReference>
<reference evidence="3" key="2">
    <citation type="journal article" date="2016" name="Sci. Rep.">
        <title>Dictyocaulus viviparus genome, variome and transcriptome elucidate lungworm biology and support future intervention.</title>
        <authorList>
            <person name="McNulty S.N."/>
            <person name="Strube C."/>
            <person name="Rosa B.A."/>
            <person name="Martin J.C."/>
            <person name="Tyagi R."/>
            <person name="Choi Y.J."/>
            <person name="Wang Q."/>
            <person name="Hallsworth Pepin K."/>
            <person name="Zhang X."/>
            <person name="Ozersky P."/>
            <person name="Wilson R.K."/>
            <person name="Sternberg P.W."/>
            <person name="Gasser R.B."/>
            <person name="Mitreva M."/>
        </authorList>
    </citation>
    <scope>NUCLEOTIDE SEQUENCE [LARGE SCALE GENOMIC DNA]</scope>
    <source>
        <strain evidence="3">HannoverDv2000</strain>
    </source>
</reference>
<evidence type="ECO:0000313" key="3">
    <source>
        <dbReference type="Proteomes" id="UP000053766"/>
    </source>
</evidence>
<dbReference type="AlphaFoldDB" id="A0A0D8XCW0"/>
<dbReference type="OrthoDB" id="440755at2759"/>
<dbReference type="GO" id="GO:0000139">
    <property type="term" value="C:Golgi membrane"/>
    <property type="evidence" value="ECO:0007669"/>
    <property type="project" value="TreeGrafter"/>
</dbReference>
<keyword evidence="3" id="KW-1185">Reference proteome</keyword>
<proteinExistence type="predicted"/>
<feature type="domain" description="ILEI/PANDER" evidence="1">
    <location>
        <begin position="65"/>
        <end position="149"/>
    </location>
</feature>
<dbReference type="GO" id="GO:0047223">
    <property type="term" value="F:beta-1,3-galactosyl-O-glycosyl-glycoprotein beta-1,3-N-acetylglucosaminyltransferase activity"/>
    <property type="evidence" value="ECO:0007669"/>
    <property type="project" value="TreeGrafter"/>
</dbReference>
<sequence length="553" mass="61976">MSQSKLHAYSLVPTERPRLSEDNCSYKASCSQSEILFQIHAETADFSPYACLNDKKLFGEQNFTNGMSFVFINGSNGNIESYAFFDVSKSDRELVNWLKSLPYSSVIIGLSFGDVAEMISADARATFASFGAVRIVDWRRMSSYAILGQNRVGQSAFELVVPLFLQNVPHIIERCFEFTSVDASLNLTHTLTSLQRAEMEEVMTRSNLEGSIGNIQLGAEWLGCGIPDHCNSDEIPMYFFSGEHKDDWPRLCVGGYMIFDRGLNNAGRESTALEQWLDDRPLGEVIAVLSFDEASNMLTDMAKQIFYEMGSSMVQRLRYFVGHRELAAYSPFEDLNIPSGNTWAKPIRKSICLPKKLESWRGRASVSYLRPYNLPRRHFCMKHDQHGNFCSGNEFVGLAESEVDKPIHPRALSDPKRKEDPVFKMPIVVAAGLSTDSLRMCLESLMEQEGLNTQMVVVVYDKEYPENAELSSLFKIKSLPVHATNGYSSVLLSALSAAFDLFPSSPTMAVIEEDVKLSPDWLYYLSQASPVLLVDKNIGIVQTFNPNGISLQI</sequence>
<dbReference type="PANTHER" id="PTHR46396:SF2">
    <property type="entry name" value="ILEI_PANDER DOMAIN-CONTAINING PROTEIN"/>
    <property type="match status" value="1"/>
</dbReference>
<accession>A0A0D8XCW0</accession>
<protein>
    <recommendedName>
        <fullName evidence="1">ILEI/PANDER domain-containing protein</fullName>
    </recommendedName>
</protein>
<dbReference type="Proteomes" id="UP000053766">
    <property type="component" value="Unassembled WGS sequence"/>
</dbReference>
<dbReference type="InterPro" id="IPR039477">
    <property type="entry name" value="ILEI/PANDER_dom"/>
</dbReference>
<dbReference type="Pfam" id="PF15711">
    <property type="entry name" value="ILEI"/>
    <property type="match status" value="2"/>
</dbReference>
<organism evidence="2 3">
    <name type="scientific">Dictyocaulus viviparus</name>
    <name type="common">Bovine lungworm</name>
    <dbReference type="NCBI Taxonomy" id="29172"/>
    <lineage>
        <taxon>Eukaryota</taxon>
        <taxon>Metazoa</taxon>
        <taxon>Ecdysozoa</taxon>
        <taxon>Nematoda</taxon>
        <taxon>Chromadorea</taxon>
        <taxon>Rhabditida</taxon>
        <taxon>Rhabditina</taxon>
        <taxon>Rhabditomorpha</taxon>
        <taxon>Strongyloidea</taxon>
        <taxon>Metastrongylidae</taxon>
        <taxon>Dictyocaulus</taxon>
    </lineage>
</organism>
<dbReference type="InterPro" id="IPR052463">
    <property type="entry name" value="O-linked_mannose_GnT"/>
</dbReference>
<name>A0A0D8XCW0_DICVI</name>
<dbReference type="STRING" id="29172.A0A0D8XCW0"/>
<evidence type="ECO:0000313" key="2">
    <source>
        <dbReference type="EMBL" id="KJH41494.1"/>
    </source>
</evidence>
<dbReference type="SUPFAM" id="SSF53448">
    <property type="entry name" value="Nucleotide-diphospho-sugar transferases"/>
    <property type="match status" value="1"/>
</dbReference>
<dbReference type="Gene3D" id="3.90.550.10">
    <property type="entry name" value="Spore Coat Polysaccharide Biosynthesis Protein SpsA, Chain A"/>
    <property type="match status" value="1"/>
</dbReference>
<dbReference type="EMBL" id="KN716813">
    <property type="protein sequence ID" value="KJH41494.1"/>
    <property type="molecule type" value="Genomic_DNA"/>
</dbReference>
<feature type="domain" description="ILEI/PANDER" evidence="1">
    <location>
        <begin position="268"/>
        <end position="319"/>
    </location>
</feature>
<dbReference type="PANTHER" id="PTHR46396">
    <property type="entry name" value="PROTEIN O-LINKED-MANNOSE BETA-1,2-N-ACETYLGLUCOSAMINYLTRANSFERASE 1"/>
    <property type="match status" value="1"/>
</dbReference>
<dbReference type="GO" id="GO:0016266">
    <property type="term" value="P:protein O-linked glycosylation via N-acetyl-galactosamine"/>
    <property type="evidence" value="ECO:0007669"/>
    <property type="project" value="TreeGrafter"/>
</dbReference>
<reference evidence="2 3" key="1">
    <citation type="submission" date="2013-11" db="EMBL/GenBank/DDBJ databases">
        <title>Draft genome of the bovine lungworm Dictyocaulus viviparus.</title>
        <authorList>
            <person name="Mitreva M."/>
        </authorList>
    </citation>
    <scope>NUCLEOTIDE SEQUENCE [LARGE SCALE GENOMIC DNA]</scope>
    <source>
        <strain evidence="2 3">HannoverDv2000</strain>
    </source>
</reference>